<feature type="compositionally biased region" description="Low complexity" evidence="1">
    <location>
        <begin position="455"/>
        <end position="479"/>
    </location>
</feature>
<feature type="region of interest" description="Disordered" evidence="1">
    <location>
        <begin position="446"/>
        <end position="482"/>
    </location>
</feature>
<dbReference type="PANTHER" id="PTHR46033:SF8">
    <property type="entry name" value="PROTEIN MAINTENANCE OF MERISTEMS-LIKE"/>
    <property type="match status" value="1"/>
</dbReference>
<organism evidence="3 4">
    <name type="scientific">Vitis vinifera</name>
    <name type="common">Grape</name>
    <dbReference type="NCBI Taxonomy" id="29760"/>
    <lineage>
        <taxon>Eukaryota</taxon>
        <taxon>Viridiplantae</taxon>
        <taxon>Streptophyta</taxon>
        <taxon>Embryophyta</taxon>
        <taxon>Tracheophyta</taxon>
        <taxon>Spermatophyta</taxon>
        <taxon>Magnoliopsida</taxon>
        <taxon>eudicotyledons</taxon>
        <taxon>Gunneridae</taxon>
        <taxon>Pentapetalae</taxon>
        <taxon>rosids</taxon>
        <taxon>Vitales</taxon>
        <taxon>Vitaceae</taxon>
        <taxon>Viteae</taxon>
        <taxon>Vitis</taxon>
    </lineage>
</organism>
<accession>A0A438FCF0</accession>
<proteinExistence type="predicted"/>
<dbReference type="InterPro" id="IPR044824">
    <property type="entry name" value="MAIN-like"/>
</dbReference>
<dbReference type="PANTHER" id="PTHR46033">
    <property type="entry name" value="PROTEIN MAIN-LIKE 2"/>
    <property type="match status" value="1"/>
</dbReference>
<dbReference type="EMBL" id="QGNW01001056">
    <property type="protein sequence ID" value="RVW57380.1"/>
    <property type="molecule type" value="Genomic_DNA"/>
</dbReference>
<dbReference type="GO" id="GO:0010073">
    <property type="term" value="P:meristem maintenance"/>
    <property type="evidence" value="ECO:0007669"/>
    <property type="project" value="InterPro"/>
</dbReference>
<dbReference type="Pfam" id="PF10536">
    <property type="entry name" value="PMD"/>
    <property type="match status" value="2"/>
</dbReference>
<sequence>MEHREGRFDPDPLDRSILALQDRHRSQLVDSGQLNQVLTCRQRLWTFMREWEMDPRIRRYVMQSGFYGVYRVGHISLDWPLITSLVERWRPETHTFHLPIGEMTVTLQDVAMILGLRVVPPPSQIRGSSISARWLREQFSYPPAGVDDVILQRYVRAFILALLGGALFADKTGTHVQLCYLPLLRDFTEISHYSWGSAVLAYLYRELCRASLDSATEISGPITLLQLWSWERLHVGRPDFGRPPVPIVVPHVHDHVVDGLHDHLLPDEALPIDPLGHRWRVPLSWSHNPSPHVLTFYRDQLDAQTQDQVLWEPYTADLIAHLLAICQADEEIWRTMSPLICFDIIEWHRPERVLRQFHMQQGIPPPCLIDMELHLVDRRGRHQYDWVTFHAQYISLWATRSERIATAPLAITTMSFYDPYMQWYRRITRRLIAPVLHRDHMRFHREDHRVHSTHEPSTSSGSSMRPPSLITPVRVPPIRGRGRGGRRAAICIIRVATFSPDVSIPAYSPRPETTIPSTLTPVQPSISLDAPPPIAESIAPPPVTESIAPPPVTESIAPLLFLQGIAHAARLHVRVARGHRAPRVRRVLPPSVPSISTAHVDDVSQSIEMETFQIAQMDTTNMAIYRRCSQRKRKIPSCGTH</sequence>
<name>A0A438FCF0_VITVI</name>
<protein>
    <submittedName>
        <fullName evidence="3">Serine/threonine-protein phosphatase 7 long form-like</fullName>
    </submittedName>
</protein>
<evidence type="ECO:0000259" key="2">
    <source>
        <dbReference type="Pfam" id="PF10536"/>
    </source>
</evidence>
<evidence type="ECO:0000313" key="3">
    <source>
        <dbReference type="EMBL" id="RVW57380.1"/>
    </source>
</evidence>
<dbReference type="AlphaFoldDB" id="A0A438FCF0"/>
<evidence type="ECO:0000256" key="1">
    <source>
        <dbReference type="SAM" id="MobiDB-lite"/>
    </source>
</evidence>
<evidence type="ECO:0000313" key="4">
    <source>
        <dbReference type="Proteomes" id="UP000288805"/>
    </source>
</evidence>
<feature type="domain" description="Aminotransferase-like plant mobile" evidence="2">
    <location>
        <begin position="65"/>
        <end position="119"/>
    </location>
</feature>
<dbReference type="Proteomes" id="UP000288805">
    <property type="component" value="Unassembled WGS sequence"/>
</dbReference>
<gene>
    <name evidence="3" type="primary">MAIL3_208</name>
    <name evidence="3" type="ORF">CK203_089564</name>
</gene>
<dbReference type="InterPro" id="IPR019557">
    <property type="entry name" value="AminoTfrase-like_pln_mobile"/>
</dbReference>
<comment type="caution">
    <text evidence="3">The sequence shown here is derived from an EMBL/GenBank/DDBJ whole genome shotgun (WGS) entry which is preliminary data.</text>
</comment>
<reference evidence="3 4" key="1">
    <citation type="journal article" date="2018" name="PLoS Genet.">
        <title>Population sequencing reveals clonal diversity and ancestral inbreeding in the grapevine cultivar Chardonnay.</title>
        <authorList>
            <person name="Roach M.J."/>
            <person name="Johnson D.L."/>
            <person name="Bohlmann J."/>
            <person name="van Vuuren H.J."/>
            <person name="Jones S.J."/>
            <person name="Pretorius I.S."/>
            <person name="Schmidt S.A."/>
            <person name="Borneman A.R."/>
        </authorList>
    </citation>
    <scope>NUCLEOTIDE SEQUENCE [LARGE SCALE GENOMIC DNA]</scope>
    <source>
        <strain evidence="4">cv. Chardonnay</strain>
        <tissue evidence="3">Leaf</tissue>
    </source>
</reference>
<feature type="domain" description="Aminotransferase-like plant mobile" evidence="2">
    <location>
        <begin position="124"/>
        <end position="425"/>
    </location>
</feature>